<protein>
    <submittedName>
        <fullName evidence="2">Aminobenzoate synthetase</fullName>
    </submittedName>
</protein>
<evidence type="ECO:0000259" key="1">
    <source>
        <dbReference type="Pfam" id="PF05729"/>
    </source>
</evidence>
<dbReference type="Proteomes" id="UP000062255">
    <property type="component" value="Chromosome"/>
</dbReference>
<dbReference type="OrthoDB" id="3237545at2"/>
<organism evidence="2 3">
    <name type="scientific">Mycolicibacterium goodii</name>
    <name type="common">Mycobacterium goodii</name>
    <dbReference type="NCBI Taxonomy" id="134601"/>
    <lineage>
        <taxon>Bacteria</taxon>
        <taxon>Bacillati</taxon>
        <taxon>Actinomycetota</taxon>
        <taxon>Actinomycetes</taxon>
        <taxon>Mycobacteriales</taxon>
        <taxon>Mycobacteriaceae</taxon>
        <taxon>Mycolicibacterium</taxon>
    </lineage>
</organism>
<dbReference type="KEGG" id="mgo:AFA91_05620"/>
<dbReference type="Pfam" id="PF05729">
    <property type="entry name" value="NACHT"/>
    <property type="match status" value="1"/>
</dbReference>
<proteinExistence type="predicted"/>
<dbReference type="RefSeq" id="WP_049743854.1">
    <property type="nucleotide sequence ID" value="NZ_CP012150.1"/>
</dbReference>
<gene>
    <name evidence="2" type="ORF">AFA91_05620</name>
</gene>
<dbReference type="InterPro" id="IPR027417">
    <property type="entry name" value="P-loop_NTPase"/>
</dbReference>
<evidence type="ECO:0000313" key="2">
    <source>
        <dbReference type="EMBL" id="AKS31447.1"/>
    </source>
</evidence>
<dbReference type="SUPFAM" id="SSF52540">
    <property type="entry name" value="P-loop containing nucleoside triphosphate hydrolases"/>
    <property type="match status" value="1"/>
</dbReference>
<name>A0A0K0X277_MYCGD</name>
<sequence>MDTADVLAVLGDDARTVLIDGRSGSGKTTLARQLSRDWASSVVVSLDDIYPGWDGLAWAVEHIRGHLLEPRALGRAGRWRRWDWAGGRPAEWHTVDPHQRVVVEGVGALTAANRALADLGIWLEAAGPDRKRRALLRDGETYAPHWDRWAKQEEEFIARHDPRAVADVVVPT</sequence>
<dbReference type="InterPro" id="IPR007111">
    <property type="entry name" value="NACHT_NTPase"/>
</dbReference>
<dbReference type="AlphaFoldDB" id="A0A0K0X277"/>
<evidence type="ECO:0000313" key="3">
    <source>
        <dbReference type="Proteomes" id="UP000062255"/>
    </source>
</evidence>
<dbReference type="Gene3D" id="3.40.50.300">
    <property type="entry name" value="P-loop containing nucleotide triphosphate hydrolases"/>
    <property type="match status" value="1"/>
</dbReference>
<reference evidence="2 3" key="1">
    <citation type="submission" date="2015-07" db="EMBL/GenBank/DDBJ databases">
        <title>Complete genome sequence of Mycobacterium goodii X7B, a facultative thermophilic biodesulfurizing bacterium.</title>
        <authorList>
            <person name="Yu B."/>
            <person name="Li F."/>
            <person name="Xu P."/>
        </authorList>
    </citation>
    <scope>NUCLEOTIDE SEQUENCE [LARGE SCALE GENOMIC DNA]</scope>
    <source>
        <strain evidence="2 3">X7B</strain>
    </source>
</reference>
<dbReference type="EMBL" id="CP012150">
    <property type="protein sequence ID" value="AKS31447.1"/>
    <property type="molecule type" value="Genomic_DNA"/>
</dbReference>
<dbReference type="STRING" id="134601.AFA91_05620"/>
<dbReference type="PATRIC" id="fig|134601.6.peg.1166"/>
<dbReference type="NCBIfam" id="NF005115">
    <property type="entry name" value="PRK06547.1"/>
    <property type="match status" value="1"/>
</dbReference>
<feature type="domain" description="NACHT" evidence="1">
    <location>
        <begin position="15"/>
        <end position="41"/>
    </location>
</feature>
<accession>A0A0K0X277</accession>